<dbReference type="GO" id="GO:0009253">
    <property type="term" value="P:peptidoglycan catabolic process"/>
    <property type="evidence" value="ECO:0007669"/>
    <property type="project" value="InterPro"/>
</dbReference>
<dbReference type="GO" id="GO:0005737">
    <property type="term" value="C:cytoplasm"/>
    <property type="evidence" value="ECO:0007669"/>
    <property type="project" value="UniProtKB-SubCell"/>
</dbReference>
<dbReference type="InterPro" id="IPR002502">
    <property type="entry name" value="Amidase_domain"/>
</dbReference>
<comment type="cofactor">
    <cofactor evidence="2">
        <name>Zn(2+)</name>
        <dbReference type="ChEBI" id="CHEBI:29105"/>
    </cofactor>
</comment>
<evidence type="ECO:0000313" key="15">
    <source>
        <dbReference type="Proteomes" id="UP000270342"/>
    </source>
</evidence>
<keyword evidence="10" id="KW-0961">Cell wall biogenesis/degradation</keyword>
<keyword evidence="9" id="KW-0862">Zinc</keyword>
<dbReference type="Pfam" id="PF01510">
    <property type="entry name" value="Amidase_2"/>
    <property type="match status" value="1"/>
</dbReference>
<dbReference type="OrthoDB" id="9794842at2"/>
<keyword evidence="8" id="KW-0378">Hydrolase</keyword>
<dbReference type="GO" id="GO:0009254">
    <property type="term" value="P:peptidoglycan turnover"/>
    <property type="evidence" value="ECO:0007669"/>
    <property type="project" value="TreeGrafter"/>
</dbReference>
<evidence type="ECO:0000256" key="11">
    <source>
        <dbReference type="ARBA" id="ARBA00039257"/>
    </source>
</evidence>
<evidence type="ECO:0000256" key="6">
    <source>
        <dbReference type="ARBA" id="ARBA00022490"/>
    </source>
</evidence>
<evidence type="ECO:0000259" key="13">
    <source>
        <dbReference type="SMART" id="SM00644"/>
    </source>
</evidence>
<reference evidence="14 15" key="1">
    <citation type="submission" date="2018-10" db="EMBL/GenBank/DDBJ databases">
        <title>Robbsia sp. DHC34, isolated from soil.</title>
        <authorList>
            <person name="Gao Z.-H."/>
            <person name="Qiu L.-H."/>
        </authorList>
    </citation>
    <scope>NUCLEOTIDE SEQUENCE [LARGE SCALE GENOMIC DNA]</scope>
    <source>
        <strain evidence="14 15">DHC34</strain>
    </source>
</reference>
<name>A0A494XLW8_9BURK</name>
<dbReference type="NCBIfam" id="NF008758">
    <property type="entry name" value="PRK11789.1"/>
    <property type="match status" value="1"/>
</dbReference>
<organism evidence="14 15">
    <name type="scientific">Pararobbsia silviterrae</name>
    <dbReference type="NCBI Taxonomy" id="1792498"/>
    <lineage>
        <taxon>Bacteria</taxon>
        <taxon>Pseudomonadati</taxon>
        <taxon>Pseudomonadota</taxon>
        <taxon>Betaproteobacteria</taxon>
        <taxon>Burkholderiales</taxon>
        <taxon>Burkholderiaceae</taxon>
        <taxon>Pararobbsia</taxon>
    </lineage>
</organism>
<dbReference type="GO" id="GO:0071555">
    <property type="term" value="P:cell wall organization"/>
    <property type="evidence" value="ECO:0007669"/>
    <property type="project" value="UniProtKB-KW"/>
</dbReference>
<dbReference type="CDD" id="cd06583">
    <property type="entry name" value="PGRP"/>
    <property type="match status" value="1"/>
</dbReference>
<keyword evidence="6" id="KW-0963">Cytoplasm</keyword>
<gene>
    <name evidence="14" type="primary">ampD</name>
    <name evidence="14" type="ORF">D7S86_21235</name>
</gene>
<comment type="subcellular location">
    <subcellularLocation>
        <location evidence="3">Cytoplasm</location>
    </subcellularLocation>
</comment>
<dbReference type="EMBL" id="RBZU01000011">
    <property type="protein sequence ID" value="RKP48543.1"/>
    <property type="molecule type" value="Genomic_DNA"/>
</dbReference>
<evidence type="ECO:0000256" key="2">
    <source>
        <dbReference type="ARBA" id="ARBA00001947"/>
    </source>
</evidence>
<evidence type="ECO:0000256" key="9">
    <source>
        <dbReference type="ARBA" id="ARBA00022833"/>
    </source>
</evidence>
<evidence type="ECO:0000256" key="7">
    <source>
        <dbReference type="ARBA" id="ARBA00022723"/>
    </source>
</evidence>
<dbReference type="PANTHER" id="PTHR30417:SF4">
    <property type="entry name" value="1,6-ANHYDRO-N-ACETYLMURAMYL-L-ALANINE AMIDASE AMPD"/>
    <property type="match status" value="1"/>
</dbReference>
<dbReference type="RefSeq" id="WP_121089061.1">
    <property type="nucleotide sequence ID" value="NZ_RBZU01000011.1"/>
</dbReference>
<evidence type="ECO:0000256" key="5">
    <source>
        <dbReference type="ARBA" id="ARBA00011901"/>
    </source>
</evidence>
<evidence type="ECO:0000256" key="4">
    <source>
        <dbReference type="ARBA" id="ARBA00007553"/>
    </source>
</evidence>
<evidence type="ECO:0000256" key="3">
    <source>
        <dbReference type="ARBA" id="ARBA00004496"/>
    </source>
</evidence>
<evidence type="ECO:0000256" key="1">
    <source>
        <dbReference type="ARBA" id="ARBA00001561"/>
    </source>
</evidence>
<dbReference type="Proteomes" id="UP000270342">
    <property type="component" value="Unassembled WGS sequence"/>
</dbReference>
<dbReference type="Gene3D" id="3.40.80.10">
    <property type="entry name" value="Peptidoglycan recognition protein-like"/>
    <property type="match status" value="1"/>
</dbReference>
<keyword evidence="7" id="KW-0479">Metal-binding</keyword>
<dbReference type="InterPro" id="IPR036505">
    <property type="entry name" value="Amidase/PGRP_sf"/>
</dbReference>
<comment type="caution">
    <text evidence="14">The sequence shown here is derived from an EMBL/GenBank/DDBJ whole genome shotgun (WGS) entry which is preliminary data.</text>
</comment>
<evidence type="ECO:0000313" key="14">
    <source>
        <dbReference type="EMBL" id="RKP48543.1"/>
    </source>
</evidence>
<evidence type="ECO:0000256" key="10">
    <source>
        <dbReference type="ARBA" id="ARBA00023316"/>
    </source>
</evidence>
<protein>
    <recommendedName>
        <fullName evidence="11">1,6-anhydro-N-acetylmuramyl-L-alanine amidase AmpD</fullName>
        <ecNumber evidence="5">3.5.1.28</ecNumber>
    </recommendedName>
    <alternativeName>
        <fullName evidence="12">N-acetylmuramoyl-L-alanine amidase</fullName>
    </alternativeName>
</protein>
<evidence type="ECO:0000256" key="12">
    <source>
        <dbReference type="ARBA" id="ARBA00042615"/>
    </source>
</evidence>
<dbReference type="GO" id="GO:0008745">
    <property type="term" value="F:N-acetylmuramoyl-L-alanine amidase activity"/>
    <property type="evidence" value="ECO:0007669"/>
    <property type="project" value="UniProtKB-EC"/>
</dbReference>
<comment type="similarity">
    <text evidence="4">Belongs to the N-acetylmuramoyl-L-alanine amidase 2 family.</text>
</comment>
<accession>A0A494XLW8</accession>
<keyword evidence="15" id="KW-1185">Reference proteome</keyword>
<dbReference type="SMART" id="SM00644">
    <property type="entry name" value="Ami_2"/>
    <property type="match status" value="1"/>
</dbReference>
<proteinExistence type="inferred from homology"/>
<sequence>MTSSIDDAGWYAHAIREPSPNFDARPSGVAPSVLVLHNISLPPGHFSGQAVIEFFQNRLDWDAHPFYTQIRGVRVSSHFLIRRDGAVIQFVSCDDRAWHAGVSSFFGRERCNDFSIGIELEGSDECPFDDAQYAPLANLASALIERYALTALAGHSDIAPGRKTDPGPMFDWPRVRRMLGLSAEYFPYLAADQSDAG</sequence>
<dbReference type="PANTHER" id="PTHR30417">
    <property type="entry name" value="N-ACETYLMURAMOYL-L-ALANINE AMIDASE AMID"/>
    <property type="match status" value="1"/>
</dbReference>
<comment type="catalytic activity">
    <reaction evidence="1">
        <text>Hydrolyzes the link between N-acetylmuramoyl residues and L-amino acid residues in certain cell-wall glycopeptides.</text>
        <dbReference type="EC" id="3.5.1.28"/>
    </reaction>
</comment>
<feature type="domain" description="N-acetylmuramoyl-L-alanine amidase" evidence="13">
    <location>
        <begin position="19"/>
        <end position="167"/>
    </location>
</feature>
<dbReference type="SUPFAM" id="SSF55846">
    <property type="entry name" value="N-acetylmuramoyl-L-alanine amidase-like"/>
    <property type="match status" value="1"/>
</dbReference>
<dbReference type="GO" id="GO:0046872">
    <property type="term" value="F:metal ion binding"/>
    <property type="evidence" value="ECO:0007669"/>
    <property type="project" value="UniProtKB-KW"/>
</dbReference>
<dbReference type="InterPro" id="IPR051206">
    <property type="entry name" value="NAMLAA_amidase_2"/>
</dbReference>
<dbReference type="EC" id="3.5.1.28" evidence="5"/>
<dbReference type="AlphaFoldDB" id="A0A494XLW8"/>
<evidence type="ECO:0000256" key="8">
    <source>
        <dbReference type="ARBA" id="ARBA00022801"/>
    </source>
</evidence>